<dbReference type="Proteomes" id="UP000282759">
    <property type="component" value="Unassembled WGS sequence"/>
</dbReference>
<evidence type="ECO:0000256" key="1">
    <source>
        <dbReference type="SAM" id="SignalP"/>
    </source>
</evidence>
<reference evidence="3 4" key="1">
    <citation type="submission" date="2019-01" db="EMBL/GenBank/DDBJ databases">
        <authorList>
            <person name="Chen W.-M."/>
        </authorList>
    </citation>
    <scope>NUCLEOTIDE SEQUENCE [LARGE SCALE GENOMIC DNA]</scope>
    <source>
        <strain evidence="3 4">YBJ-36</strain>
    </source>
</reference>
<sequence>MKPLITFLLLCIFHSTFSQIQPYGQIDTASLKLSECPFEKNAGAMVLFDKGELTRYDYSIELKRHKRIKILNSSGLSEGDIKLQYISKGAAEDIDIISAQTINLTNGKIEYTPVDKKRIYTQKIDKYRKVVIITFPAVKVGSVIEFVYKWSTPFLYYPPWIFQEDIPVLYSEIITKFRYGVYYLSKVKQPFVKAGVVVTDKTTGIKKVWAMANVPSYKEEPFAPTDENMVQQIVFFKGNYTTWNEISRRVIGDVDFGKQLQVSLPGTDSILTIVAKLNNETDKIEAVFNYVKNKMLWDNTDDWFTRAGLKKAWNKNTGNSTEINLILFTLLKKAGVEGFPVLVSTPDNGIVEPNYPSILQFNKTVICVPADSIKHYVLDATNKHGDYKIIPYDILNTYGLGINTDIKNPVKELEKNAGQLFSIQSVVPASKAINNISTITADGKVEGIVTIKDYGYNRESSLKFKKLHEDKYADYLKEDNNDLEIKSVSFDNTDIDTLPLIQNINYKVNLVQSDGGYLYLYANLFSGFTTNPFIADVRNSDIELGFPKTNMINTVYTIPKELKIESLPKNLYVRAEDGSVSLKRFAAVEDNRLYVRYTVTLHHHYFKKDQYTGVKEFFKKMFEILNEPVVIQKSN</sequence>
<gene>
    <name evidence="3" type="ORF">EOD41_08490</name>
</gene>
<feature type="signal peptide" evidence="1">
    <location>
        <begin position="1"/>
        <end position="20"/>
    </location>
</feature>
<keyword evidence="4" id="KW-1185">Reference proteome</keyword>
<organism evidence="3 4">
    <name type="scientific">Mucilaginibacter limnophilus</name>
    <dbReference type="NCBI Taxonomy" id="1932778"/>
    <lineage>
        <taxon>Bacteria</taxon>
        <taxon>Pseudomonadati</taxon>
        <taxon>Bacteroidota</taxon>
        <taxon>Sphingobacteriia</taxon>
        <taxon>Sphingobacteriales</taxon>
        <taxon>Sphingobacteriaceae</taxon>
        <taxon>Mucilaginibacter</taxon>
    </lineage>
</organism>
<dbReference type="AlphaFoldDB" id="A0A3S2UND1"/>
<dbReference type="InterPro" id="IPR024618">
    <property type="entry name" value="DUF3857"/>
</dbReference>
<accession>A0A3S2UND1</accession>
<dbReference type="Gene3D" id="3.10.620.30">
    <property type="match status" value="1"/>
</dbReference>
<dbReference type="Pfam" id="PF12969">
    <property type="entry name" value="DUF3857"/>
    <property type="match status" value="1"/>
</dbReference>
<proteinExistence type="predicted"/>
<evidence type="ECO:0000313" key="4">
    <source>
        <dbReference type="Proteomes" id="UP000282759"/>
    </source>
</evidence>
<feature type="chain" id="PRO_5018703517" evidence="1">
    <location>
        <begin position="21"/>
        <end position="635"/>
    </location>
</feature>
<dbReference type="Gene3D" id="2.60.40.3140">
    <property type="match status" value="1"/>
</dbReference>
<dbReference type="RefSeq" id="WP_127704344.1">
    <property type="nucleotide sequence ID" value="NZ_SACK01000002.1"/>
</dbReference>
<protein>
    <submittedName>
        <fullName evidence="3">DUF3857 domain-containing protein</fullName>
    </submittedName>
</protein>
<dbReference type="EMBL" id="SACK01000002">
    <property type="protein sequence ID" value="RVU01980.1"/>
    <property type="molecule type" value="Genomic_DNA"/>
</dbReference>
<evidence type="ECO:0000259" key="2">
    <source>
        <dbReference type="Pfam" id="PF12969"/>
    </source>
</evidence>
<keyword evidence="1" id="KW-0732">Signal</keyword>
<feature type="domain" description="DUF3857" evidence="2">
    <location>
        <begin position="57"/>
        <end position="188"/>
    </location>
</feature>
<dbReference type="OrthoDB" id="98874at2"/>
<evidence type="ECO:0000313" key="3">
    <source>
        <dbReference type="EMBL" id="RVU01980.1"/>
    </source>
</evidence>
<comment type="caution">
    <text evidence="3">The sequence shown here is derived from an EMBL/GenBank/DDBJ whole genome shotgun (WGS) entry which is preliminary data.</text>
</comment>
<name>A0A3S2UND1_9SPHI</name>
<dbReference type="Gene3D" id="2.60.120.1130">
    <property type="match status" value="1"/>
</dbReference>